<comment type="caution">
    <text evidence="12">The sequence shown here is derived from an EMBL/GenBank/DDBJ whole genome shotgun (WGS) entry which is preliminary data.</text>
</comment>
<evidence type="ECO:0000256" key="7">
    <source>
        <dbReference type="ARBA" id="ARBA00022989"/>
    </source>
</evidence>
<dbReference type="InterPro" id="IPR048634">
    <property type="entry name" value="SecD_SecF_C"/>
</dbReference>
<keyword evidence="4" id="KW-1003">Cell membrane</keyword>
<feature type="domain" description="Protein export membrane protein SecD/SecF C-terminal" evidence="11">
    <location>
        <begin position="2"/>
        <end position="180"/>
    </location>
</feature>
<sequence length="187" mass="20517">SVGPTIGRELKTRSVQAIIIVLFAIVIYLAWAFRKVSKPVASWKYGVVAVLALIHDVSIPLGVFSLLGKFYGVEIDTLFVTAILTVLGFSVHDTIVVFDRIRENLKKGGVEHFNDIVNKSVNETLTRSINTSLTVLFVLLAIYFFGGATIANFSLTLIIGIIAGTYSSIFIASPLVVSWELWARKGR</sequence>
<dbReference type="Pfam" id="PF02355">
    <property type="entry name" value="SecD_SecF_C"/>
    <property type="match status" value="1"/>
</dbReference>
<gene>
    <name evidence="12" type="ORF">UX53_C0011G0035</name>
</gene>
<reference evidence="12 13" key="1">
    <citation type="journal article" date="2015" name="Nature">
        <title>rRNA introns, odd ribosomes, and small enigmatic genomes across a large radiation of phyla.</title>
        <authorList>
            <person name="Brown C.T."/>
            <person name="Hug L.A."/>
            <person name="Thomas B.C."/>
            <person name="Sharon I."/>
            <person name="Castelle C.J."/>
            <person name="Singh A."/>
            <person name="Wilkins M.J."/>
            <person name="Williams K.H."/>
            <person name="Banfield J.F."/>
        </authorList>
    </citation>
    <scope>NUCLEOTIDE SEQUENCE [LARGE SCALE GENOMIC DNA]</scope>
</reference>
<evidence type="ECO:0000256" key="3">
    <source>
        <dbReference type="ARBA" id="ARBA00022448"/>
    </source>
</evidence>
<feature type="transmembrane region" description="Helical" evidence="10">
    <location>
        <begin position="133"/>
        <end position="151"/>
    </location>
</feature>
<organism evidence="12 13">
    <name type="scientific">Candidatus Azambacteria bacterium GW2011_GWB2_46_37</name>
    <dbReference type="NCBI Taxonomy" id="1618618"/>
    <lineage>
        <taxon>Bacteria</taxon>
        <taxon>Candidatus Azamiibacteriota</taxon>
    </lineage>
</organism>
<evidence type="ECO:0000256" key="5">
    <source>
        <dbReference type="ARBA" id="ARBA00022692"/>
    </source>
</evidence>
<dbReference type="GO" id="GO:0006886">
    <property type="term" value="P:intracellular protein transport"/>
    <property type="evidence" value="ECO:0007669"/>
    <property type="project" value="InterPro"/>
</dbReference>
<protein>
    <recommendedName>
        <fullName evidence="2">Protein translocase subunit SecF</fullName>
    </recommendedName>
</protein>
<keyword evidence="6" id="KW-0653">Protein transport</keyword>
<dbReference type="PRINTS" id="PR01755">
    <property type="entry name" value="SECFTRNLCASE"/>
</dbReference>
<evidence type="ECO:0000259" key="11">
    <source>
        <dbReference type="Pfam" id="PF02355"/>
    </source>
</evidence>
<evidence type="ECO:0000313" key="13">
    <source>
        <dbReference type="Proteomes" id="UP000033818"/>
    </source>
</evidence>
<evidence type="ECO:0000313" key="12">
    <source>
        <dbReference type="EMBL" id="KKU39245.1"/>
    </source>
</evidence>
<keyword evidence="3" id="KW-0813">Transport</keyword>
<feature type="non-terminal residue" evidence="12">
    <location>
        <position position="1"/>
    </location>
</feature>
<dbReference type="Gene3D" id="1.20.1640.10">
    <property type="entry name" value="Multidrug efflux transporter AcrB transmembrane domain"/>
    <property type="match status" value="1"/>
</dbReference>
<accession>A0A0G1T1C3</accession>
<dbReference type="GO" id="GO:0015450">
    <property type="term" value="F:protein-transporting ATPase activity"/>
    <property type="evidence" value="ECO:0007669"/>
    <property type="project" value="InterPro"/>
</dbReference>
<dbReference type="PANTHER" id="PTHR30081:SF8">
    <property type="entry name" value="PROTEIN TRANSLOCASE SUBUNIT SECF"/>
    <property type="match status" value="1"/>
</dbReference>
<name>A0A0G1T1C3_9BACT</name>
<dbReference type="SUPFAM" id="SSF82866">
    <property type="entry name" value="Multidrug efflux transporter AcrB transmembrane domain"/>
    <property type="match status" value="1"/>
</dbReference>
<evidence type="ECO:0000256" key="1">
    <source>
        <dbReference type="ARBA" id="ARBA00004651"/>
    </source>
</evidence>
<evidence type="ECO:0000256" key="9">
    <source>
        <dbReference type="ARBA" id="ARBA00023136"/>
    </source>
</evidence>
<keyword evidence="9 10" id="KW-0472">Membrane</keyword>
<evidence type="ECO:0000256" key="8">
    <source>
        <dbReference type="ARBA" id="ARBA00023010"/>
    </source>
</evidence>
<dbReference type="AlphaFoldDB" id="A0A0G1T1C3"/>
<dbReference type="NCBIfam" id="TIGR00966">
    <property type="entry name" value="transloc_SecF"/>
    <property type="match status" value="1"/>
</dbReference>
<keyword evidence="8" id="KW-0811">Translocation</keyword>
<dbReference type="Proteomes" id="UP000033818">
    <property type="component" value="Unassembled WGS sequence"/>
</dbReference>
<dbReference type="PANTHER" id="PTHR30081">
    <property type="entry name" value="PROTEIN-EXPORT MEMBRANE PROTEIN SEC"/>
    <property type="match status" value="1"/>
</dbReference>
<keyword evidence="5 10" id="KW-0812">Transmembrane</keyword>
<dbReference type="GO" id="GO:0005886">
    <property type="term" value="C:plasma membrane"/>
    <property type="evidence" value="ECO:0007669"/>
    <property type="project" value="UniProtKB-SubCell"/>
</dbReference>
<feature type="transmembrane region" description="Helical" evidence="10">
    <location>
        <begin position="78"/>
        <end position="98"/>
    </location>
</feature>
<dbReference type="InterPro" id="IPR022645">
    <property type="entry name" value="SecD/SecF_bac"/>
</dbReference>
<dbReference type="InterPro" id="IPR005665">
    <property type="entry name" value="SecF_bac"/>
</dbReference>
<feature type="transmembrane region" description="Helical" evidence="10">
    <location>
        <begin position="157"/>
        <end position="182"/>
    </location>
</feature>
<feature type="transmembrane region" description="Helical" evidence="10">
    <location>
        <begin position="15"/>
        <end position="33"/>
    </location>
</feature>
<dbReference type="PATRIC" id="fig|1618618.3.peg.324"/>
<feature type="transmembrane region" description="Helical" evidence="10">
    <location>
        <begin position="45"/>
        <end position="66"/>
    </location>
</feature>
<dbReference type="InterPro" id="IPR022813">
    <property type="entry name" value="SecD/SecF_arch_bac"/>
</dbReference>
<evidence type="ECO:0000256" key="6">
    <source>
        <dbReference type="ARBA" id="ARBA00022927"/>
    </source>
</evidence>
<keyword evidence="7 10" id="KW-1133">Transmembrane helix</keyword>
<comment type="subcellular location">
    <subcellularLocation>
        <location evidence="1">Cell membrane</location>
        <topology evidence="1">Multi-pass membrane protein</topology>
    </subcellularLocation>
</comment>
<evidence type="ECO:0000256" key="10">
    <source>
        <dbReference type="SAM" id="Phobius"/>
    </source>
</evidence>
<dbReference type="EMBL" id="LCMO01000011">
    <property type="protein sequence ID" value="KKU39245.1"/>
    <property type="molecule type" value="Genomic_DNA"/>
</dbReference>
<evidence type="ECO:0000256" key="4">
    <source>
        <dbReference type="ARBA" id="ARBA00022475"/>
    </source>
</evidence>
<evidence type="ECO:0000256" key="2">
    <source>
        <dbReference type="ARBA" id="ARBA00015792"/>
    </source>
</evidence>
<proteinExistence type="predicted"/>